<protein>
    <submittedName>
        <fullName evidence="1">Uncharacterized protein</fullName>
    </submittedName>
</protein>
<sequence length="403" mass="45748">MAPKFFLVFLLLFCSQVQSASLLEKGYDYFVNLGKNLGPNLMSMLECVGQNEVWDCAREKAGKMLDIWDEEVEKERRSWEEEADAEIRTSGRSLEEMPSKIGREITDSLSSLTSVLERGMARALARKHHEGGGIDSITISAGGDKKKMKKKKTKPPKIHLVHPVMMPLRKAPKEEKGRAFGNGVQSWVIGERALPIPENVTEELAEVPRGIVSDFWAMGQDALDTLAEHVVENEDLENGVKDRSSVEEQRGKKKKKKKAILKLLILGAVIKAKIGTLLQILTYKLQIKFFIVAVLGLAINLARLWIDLKNKHSQQPQKIIYYEHAQHQHHYDHEEEEQHGWGPWSRSILPADVSMEENQKGWGSWLKSLLPNDDPEIDASEVSPYKAQERNPLVYTRPFLTRV</sequence>
<name>A0ACC2Q365_9NEOP</name>
<gene>
    <name evidence="1" type="ORF">PYW08_011407</name>
</gene>
<comment type="caution">
    <text evidence="1">The sequence shown here is derived from an EMBL/GenBank/DDBJ whole genome shotgun (WGS) entry which is preliminary data.</text>
</comment>
<evidence type="ECO:0000313" key="2">
    <source>
        <dbReference type="Proteomes" id="UP001231649"/>
    </source>
</evidence>
<evidence type="ECO:0000313" key="1">
    <source>
        <dbReference type="EMBL" id="KAJ8707273.1"/>
    </source>
</evidence>
<keyword evidence="2" id="KW-1185">Reference proteome</keyword>
<reference evidence="1" key="1">
    <citation type="submission" date="2023-03" db="EMBL/GenBank/DDBJ databases">
        <title>Chromosome-level genomes of two armyworms, Mythimna separata and Mythimna loreyi, provide insights into the biosynthesis and reception of sex pheromones.</title>
        <authorList>
            <person name="Zhao H."/>
        </authorList>
    </citation>
    <scope>NUCLEOTIDE SEQUENCE</scope>
    <source>
        <strain evidence="1">BeijingLab</strain>
    </source>
</reference>
<proteinExistence type="predicted"/>
<accession>A0ACC2Q365</accession>
<dbReference type="Proteomes" id="UP001231649">
    <property type="component" value="Chromosome 29"/>
</dbReference>
<organism evidence="1 2">
    <name type="scientific">Mythimna loreyi</name>
    <dbReference type="NCBI Taxonomy" id="667449"/>
    <lineage>
        <taxon>Eukaryota</taxon>
        <taxon>Metazoa</taxon>
        <taxon>Ecdysozoa</taxon>
        <taxon>Arthropoda</taxon>
        <taxon>Hexapoda</taxon>
        <taxon>Insecta</taxon>
        <taxon>Pterygota</taxon>
        <taxon>Neoptera</taxon>
        <taxon>Endopterygota</taxon>
        <taxon>Lepidoptera</taxon>
        <taxon>Glossata</taxon>
        <taxon>Ditrysia</taxon>
        <taxon>Noctuoidea</taxon>
        <taxon>Noctuidae</taxon>
        <taxon>Noctuinae</taxon>
        <taxon>Hadenini</taxon>
        <taxon>Mythimna</taxon>
    </lineage>
</organism>
<dbReference type="EMBL" id="CM056805">
    <property type="protein sequence ID" value="KAJ8707273.1"/>
    <property type="molecule type" value="Genomic_DNA"/>
</dbReference>